<evidence type="ECO:0000313" key="3">
    <source>
        <dbReference type="EMBL" id="OUZ30559.1"/>
    </source>
</evidence>
<gene>
    <name evidence="4" type="ORF">A5889_002161</name>
    <name evidence="3" type="ORF">A5889_002847</name>
</gene>
<dbReference type="SUPFAM" id="SSF53300">
    <property type="entry name" value="vWA-like"/>
    <property type="match status" value="1"/>
</dbReference>
<evidence type="ECO:0000313" key="4">
    <source>
        <dbReference type="EMBL" id="WYJ94648.1"/>
    </source>
</evidence>
<dbReference type="Pfam" id="PF06458">
    <property type="entry name" value="MucBP"/>
    <property type="match status" value="5"/>
</dbReference>
<dbReference type="PROSITE" id="PS50234">
    <property type="entry name" value="VWFA"/>
    <property type="match status" value="1"/>
</dbReference>
<dbReference type="AlphaFoldDB" id="A0A200J140"/>
<proteinExistence type="predicted"/>
<dbReference type="EMBL" id="NIBQ01000003">
    <property type="protein sequence ID" value="OUZ30559.1"/>
    <property type="molecule type" value="Genomic_DNA"/>
</dbReference>
<accession>A0A200J140</accession>
<dbReference type="InterPro" id="IPR002035">
    <property type="entry name" value="VWF_A"/>
</dbReference>
<evidence type="ECO:0000259" key="2">
    <source>
        <dbReference type="PROSITE" id="PS50234"/>
    </source>
</evidence>
<dbReference type="Proteomes" id="UP000196151">
    <property type="component" value="Chromosome"/>
</dbReference>
<protein>
    <recommendedName>
        <fullName evidence="2">VWFA domain-containing protein</fullName>
    </recommendedName>
</protein>
<dbReference type="CDD" id="cd00198">
    <property type="entry name" value="vWFA"/>
    <property type="match status" value="1"/>
</dbReference>
<feature type="domain" description="VWFA" evidence="2">
    <location>
        <begin position="171"/>
        <end position="342"/>
    </location>
</feature>
<keyword evidence="1" id="KW-0677">Repeat</keyword>
<dbReference type="RefSeq" id="WP_087641907.1">
    <property type="nucleotide sequence ID" value="NZ_CP147246.1"/>
</dbReference>
<dbReference type="EMBL" id="CP147246">
    <property type="protein sequence ID" value="WYJ94648.1"/>
    <property type="molecule type" value="Genomic_DNA"/>
</dbReference>
<reference evidence="4" key="2">
    <citation type="submission" date="2017-05" db="EMBL/GenBank/DDBJ databases">
        <authorList>
            <consortium name="The Broad Institute Genomics Platform"/>
            <consortium name="The Broad Institute Genomic Center for Infectious Diseases"/>
            <person name="Earl A."/>
            <person name="Manson A."/>
            <person name="Schwartman J."/>
            <person name="Gilmore M."/>
            <person name="Abouelleil A."/>
            <person name="Cao P."/>
            <person name="Chapman S."/>
            <person name="Cusick C."/>
            <person name="Shea T."/>
            <person name="Young S."/>
            <person name="Neafsey D."/>
            <person name="Nusbaum C."/>
            <person name="Birren B."/>
        </authorList>
    </citation>
    <scope>NUCLEOTIDE SEQUENCE</scope>
    <source>
        <strain evidence="4">9D6_DIV0238</strain>
    </source>
</reference>
<sequence>MKNKKRDEKMKRFKIGVSLLMCLTLVVSFFTYSFFAKEQPVKAAADITTSNYSIWTAATLSEANQSVSRLLAASKGSDSSRPYKDNATWSEGSLAALDKVYKVSSTVAATDDASANLSREQLIQTARGLEPAGTKNKASYVSLNNYPDDSGKYSLEYAISNMGLEAGEKLDVMFILDWSGSMKRQSVAPTAESSLINGRKMVEAFSQKLIESNADARIRLIAHNQKDNNTFDSELLPGVVSRNGIQKDSGFFQIDDSKQYLQTIQNMYTMQPQYDNDSIPWMIETATNLLKKTEAQGGVRSGAKPVMIVLSDFQLNIGGTNQNTVITKYKNSLTAYNSAFLGRAPTFIAAAYYNAYHVPGMGGSGVLPGVTDVQEAAIKATNSDWSAVHINESNYTTAEARLKDAIDTSVGYLPWNANLKTNAFNFTEYNSTDDEFVSLDAKNLAFKGLGDGVGTFTMNVNTAQYSNPKKGDMAQATTTATASTNEESVNFSPTSKLFLPITDAAVELYKYNGSGIQTSASNYALADTVVSSNYNAYGGTNYAKQSSILTSIDYLDSTKKTLTKQNAFDALKQGLGETEFNKLDFTQAGSLNADSLTVQFDSSKNVYKVYAESKATESTITVEHWIKGGAKISTTIQLDLSQKGEIGALANITPTAISGYTYVDSDSEPLASVTYGTKDKTVKLYYTENPKTAAMTVKYMDGTSTEIISSKSVEGTIGEAITEAQLNKGAVGTGYTFVKQTPTPAIFGTNTEVILYYTKDKVIGKVTVEYWDSDTNTKISGVSDDILEGEAGSTVNYTQKDIPKYEFDKAKSDIMPTTFTEGNVTVRQYYARVYTVTIEYWDAGTNAKIASETNTMITGKKDASLTYSPKDIDGYIYDPARSDKIPSSITGDATYRAYYNKAGLVTIEYWSSDTNQKIPGQQEDVLKGILDTKATITPKVISGYKFDAVRSDPLDNVTYKTGSNIIRLYYTQYVNLTVIFEKISPKEELGKVVVQAKIGDTVHLENDFSTIAAKLAELEKSYSVYKRPDNYDAYKVTSDDATLIYQFDGTLSLSSAPSLLEFGSNHEIMQLGEFKSERPSYDKPLTVTDTRADLSNWKISVKLTEDMHSRKKPTFILKDVLYYKDGDKLTAVTTDNPLDIVISKHSERGDYDVSKAEWENKSNGFIFKLGQNQYREIDDYDGTLQFTLTEAK</sequence>
<dbReference type="InterPro" id="IPR036465">
    <property type="entry name" value="vWFA_dom_sf"/>
</dbReference>
<organism evidence="3">
    <name type="scientific">Candidatus Enterococcus dunnyi</name>
    <dbReference type="NCBI Taxonomy" id="1834192"/>
    <lineage>
        <taxon>Bacteria</taxon>
        <taxon>Bacillati</taxon>
        <taxon>Bacillota</taxon>
        <taxon>Bacilli</taxon>
        <taxon>Lactobacillales</taxon>
        <taxon>Enterococcaceae</taxon>
        <taxon>Enterococcus</taxon>
    </lineage>
</organism>
<reference evidence="3" key="1">
    <citation type="submission" date="2017-05" db="EMBL/GenBank/DDBJ databases">
        <title>The Genome Sequence of Enterococcus sp. 9D6_DIV0238.</title>
        <authorList>
            <consortium name="The Broad Institute Genomics Platform"/>
            <consortium name="The Broad Institute Genomic Center for Infectious Diseases"/>
            <person name="Earl A."/>
            <person name="Manson A."/>
            <person name="Schwartman J."/>
            <person name="Gilmore M."/>
            <person name="Abouelleil A."/>
            <person name="Cao P."/>
            <person name="Chapman S."/>
            <person name="Cusick C."/>
            <person name="Shea T."/>
            <person name="Young S."/>
            <person name="Neafsey D."/>
            <person name="Nusbaum C."/>
            <person name="Birren B."/>
        </authorList>
    </citation>
    <scope>NUCLEOTIDE SEQUENCE [LARGE SCALE GENOMIC DNA]</scope>
    <source>
        <strain evidence="3">9D6_DIV0238</strain>
    </source>
</reference>
<dbReference type="Gene3D" id="3.40.50.410">
    <property type="entry name" value="von Willebrand factor, type A domain"/>
    <property type="match status" value="1"/>
</dbReference>
<name>A0A200J140_9ENTE</name>
<dbReference type="Gene3D" id="3.10.20.320">
    <property type="entry name" value="Putative peptidoglycan bound protein (lpxtg motif)"/>
    <property type="match status" value="3"/>
</dbReference>
<dbReference type="OrthoDB" id="2170803at2"/>
<evidence type="ECO:0000256" key="1">
    <source>
        <dbReference type="ARBA" id="ARBA00022737"/>
    </source>
</evidence>
<evidence type="ECO:0000313" key="5">
    <source>
        <dbReference type="Proteomes" id="UP000196151"/>
    </source>
</evidence>
<dbReference type="InterPro" id="IPR009459">
    <property type="entry name" value="MucBP_dom"/>
</dbReference>
<reference evidence="4" key="3">
    <citation type="submission" date="2024-03" db="EMBL/GenBank/DDBJ databases">
        <title>The Genome Sequence of Enterococcus sp. DIV0238c.</title>
        <authorList>
            <consortium name="The Broad Institute Genomics Platform"/>
            <consortium name="The Broad Institute Microbial Omics Core"/>
            <consortium name="The Broad Institute Genomic Center for Infectious Diseases"/>
            <person name="Earl A."/>
            <person name="Manson A."/>
            <person name="Gilmore M."/>
            <person name="Schwartman J."/>
            <person name="Shea T."/>
            <person name="Abouelleil A."/>
            <person name="Cao P."/>
            <person name="Chapman S."/>
            <person name="Cusick C."/>
            <person name="Young S."/>
            <person name="Neafsey D."/>
            <person name="Nusbaum C."/>
            <person name="Birren B."/>
        </authorList>
    </citation>
    <scope>NUCLEOTIDE SEQUENCE</scope>
    <source>
        <strain evidence="4">9D6_DIV0238</strain>
    </source>
</reference>
<keyword evidence="5" id="KW-1185">Reference proteome</keyword>